<feature type="domain" description="Peptide methionine sulphoxide reductase MsrA" evidence="5">
    <location>
        <begin position="4"/>
        <end position="128"/>
    </location>
</feature>
<evidence type="ECO:0000256" key="3">
    <source>
        <dbReference type="ARBA" id="ARBA00047806"/>
    </source>
</evidence>
<reference evidence="6" key="1">
    <citation type="submission" date="2018-05" db="EMBL/GenBank/DDBJ databases">
        <authorList>
            <person name="Lanie J.A."/>
            <person name="Ng W.-L."/>
            <person name="Kazmierczak K.M."/>
            <person name="Andrzejewski T.M."/>
            <person name="Davidsen T.M."/>
            <person name="Wayne K.J."/>
            <person name="Tettelin H."/>
            <person name="Glass J.I."/>
            <person name="Rusch D."/>
            <person name="Podicherti R."/>
            <person name="Tsui H.-C.T."/>
            <person name="Winkler M.E."/>
        </authorList>
    </citation>
    <scope>NUCLEOTIDE SEQUENCE</scope>
</reference>
<feature type="non-terminal residue" evidence="6">
    <location>
        <position position="134"/>
    </location>
</feature>
<evidence type="ECO:0000313" key="6">
    <source>
        <dbReference type="EMBL" id="SVD42381.1"/>
    </source>
</evidence>
<keyword evidence="2" id="KW-0560">Oxidoreductase</keyword>
<dbReference type="NCBIfam" id="TIGR00401">
    <property type="entry name" value="msrA"/>
    <property type="match status" value="1"/>
</dbReference>
<dbReference type="SUPFAM" id="SSF55068">
    <property type="entry name" value="Peptide methionine sulfoxide reductase"/>
    <property type="match status" value="1"/>
</dbReference>
<comment type="catalytic activity">
    <reaction evidence="3">
        <text>L-methionyl-[protein] + [thioredoxin]-disulfide + H2O = L-methionyl-(S)-S-oxide-[protein] + [thioredoxin]-dithiol</text>
        <dbReference type="Rhea" id="RHEA:14217"/>
        <dbReference type="Rhea" id="RHEA-COMP:10698"/>
        <dbReference type="Rhea" id="RHEA-COMP:10700"/>
        <dbReference type="Rhea" id="RHEA-COMP:12313"/>
        <dbReference type="Rhea" id="RHEA-COMP:12315"/>
        <dbReference type="ChEBI" id="CHEBI:15377"/>
        <dbReference type="ChEBI" id="CHEBI:16044"/>
        <dbReference type="ChEBI" id="CHEBI:29950"/>
        <dbReference type="ChEBI" id="CHEBI:44120"/>
        <dbReference type="ChEBI" id="CHEBI:50058"/>
        <dbReference type="EC" id="1.8.4.11"/>
    </reaction>
</comment>
<name>A0A382V933_9ZZZZ</name>
<dbReference type="AlphaFoldDB" id="A0A382V933"/>
<evidence type="ECO:0000256" key="4">
    <source>
        <dbReference type="ARBA" id="ARBA00048782"/>
    </source>
</evidence>
<dbReference type="GO" id="GO:0008113">
    <property type="term" value="F:peptide-methionine (S)-S-oxide reductase activity"/>
    <property type="evidence" value="ECO:0007669"/>
    <property type="project" value="UniProtKB-EC"/>
</dbReference>
<evidence type="ECO:0000256" key="1">
    <source>
        <dbReference type="ARBA" id="ARBA00012502"/>
    </source>
</evidence>
<proteinExistence type="predicted"/>
<comment type="catalytic activity">
    <reaction evidence="4">
        <text>[thioredoxin]-disulfide + L-methionine + H2O = L-methionine (S)-S-oxide + [thioredoxin]-dithiol</text>
        <dbReference type="Rhea" id="RHEA:19993"/>
        <dbReference type="Rhea" id="RHEA-COMP:10698"/>
        <dbReference type="Rhea" id="RHEA-COMP:10700"/>
        <dbReference type="ChEBI" id="CHEBI:15377"/>
        <dbReference type="ChEBI" id="CHEBI:29950"/>
        <dbReference type="ChEBI" id="CHEBI:50058"/>
        <dbReference type="ChEBI" id="CHEBI:57844"/>
        <dbReference type="ChEBI" id="CHEBI:58772"/>
        <dbReference type="EC" id="1.8.4.11"/>
    </reaction>
</comment>
<dbReference type="GO" id="GO:0034599">
    <property type="term" value="P:cellular response to oxidative stress"/>
    <property type="evidence" value="ECO:0007669"/>
    <property type="project" value="TreeGrafter"/>
</dbReference>
<dbReference type="Gene3D" id="3.30.1060.10">
    <property type="entry name" value="Peptide methionine sulphoxide reductase MsrA"/>
    <property type="match status" value="1"/>
</dbReference>
<dbReference type="Pfam" id="PF01625">
    <property type="entry name" value="PMSR"/>
    <property type="match status" value="1"/>
</dbReference>
<dbReference type="PANTHER" id="PTHR42799:SF2">
    <property type="entry name" value="MITOCHONDRIAL PEPTIDE METHIONINE SULFOXIDE REDUCTASE"/>
    <property type="match status" value="1"/>
</dbReference>
<dbReference type="InterPro" id="IPR050162">
    <property type="entry name" value="MsrA_MetSO_reductase"/>
</dbReference>
<dbReference type="GO" id="GO:0005737">
    <property type="term" value="C:cytoplasm"/>
    <property type="evidence" value="ECO:0007669"/>
    <property type="project" value="TreeGrafter"/>
</dbReference>
<gene>
    <name evidence="6" type="ORF">METZ01_LOCUS395235</name>
</gene>
<evidence type="ECO:0000259" key="5">
    <source>
        <dbReference type="Pfam" id="PF01625"/>
    </source>
</evidence>
<dbReference type="EC" id="1.8.4.11" evidence="1"/>
<dbReference type="InterPro" id="IPR002569">
    <property type="entry name" value="Met_Sox_Rdtase_MsrA_dom"/>
</dbReference>
<accession>A0A382V933</accession>
<dbReference type="InterPro" id="IPR036509">
    <property type="entry name" value="Met_Sox_Rdtase_MsrA_sf"/>
</dbReference>
<dbReference type="PANTHER" id="PTHR42799">
    <property type="entry name" value="MITOCHONDRIAL PEPTIDE METHIONINE SULFOXIDE REDUCTASE"/>
    <property type="match status" value="1"/>
</dbReference>
<sequence>MQTAKFCIYCFWKPQKQFESVKGVLRTEVGYIGGNKENITYEECCAGKTNACEAIIVEFDEKIISYKEIVTHFFNFHTLDQLNGIDPNVGSNYRSHIYTIGNDQKKIAEKVRDEINKKLKKEVVTKITSDVGVR</sequence>
<evidence type="ECO:0000256" key="2">
    <source>
        <dbReference type="ARBA" id="ARBA00023002"/>
    </source>
</evidence>
<organism evidence="6">
    <name type="scientific">marine metagenome</name>
    <dbReference type="NCBI Taxonomy" id="408172"/>
    <lineage>
        <taxon>unclassified sequences</taxon>
        <taxon>metagenomes</taxon>
        <taxon>ecological metagenomes</taxon>
    </lineage>
</organism>
<dbReference type="EMBL" id="UINC01149735">
    <property type="protein sequence ID" value="SVD42381.1"/>
    <property type="molecule type" value="Genomic_DNA"/>
</dbReference>
<protein>
    <recommendedName>
        <fullName evidence="1">peptide-methionine (S)-S-oxide reductase</fullName>
        <ecNumber evidence="1">1.8.4.11</ecNumber>
    </recommendedName>
</protein>